<dbReference type="AlphaFoldDB" id="A0A814S9F6"/>
<dbReference type="Proteomes" id="UP000663829">
    <property type="component" value="Unassembled WGS sequence"/>
</dbReference>
<evidence type="ECO:0000313" key="2">
    <source>
        <dbReference type="EMBL" id="CAF1142114.1"/>
    </source>
</evidence>
<protein>
    <submittedName>
        <fullName evidence="2">Uncharacterized protein</fullName>
    </submittedName>
</protein>
<name>A0A814S9F6_9BILA</name>
<comment type="caution">
    <text evidence="2">The sequence shown here is derived from an EMBL/GenBank/DDBJ whole genome shotgun (WGS) entry which is preliminary data.</text>
</comment>
<evidence type="ECO:0000256" key="1">
    <source>
        <dbReference type="SAM" id="MobiDB-lite"/>
    </source>
</evidence>
<sequence>MDFEENDAQQIVKRSSVKQTRSDGKITLRIKNEQKLAMQVTTGAYQRCEERMRKEMKLAQQESLLPRTQLVIDTSINDNDRRDSFDDFFLEEPSLSHQKQGKNSISWPQLCNLAILDPPSHPSSPRRVPTQKNYTAYHKRCHRTLFHSEEEDEDINTPGSRSQLNYNRQQDNRSQHSSSRNQRARKQKNNISKAPIPKRASIASASPGTPSKNRSNRRKDEEDENLRM</sequence>
<reference evidence="2" key="1">
    <citation type="submission" date="2021-02" db="EMBL/GenBank/DDBJ databases">
        <authorList>
            <person name="Nowell W R."/>
        </authorList>
    </citation>
    <scope>NUCLEOTIDE SEQUENCE</scope>
</reference>
<gene>
    <name evidence="2" type="ORF">GPM918_LOCUS20741</name>
    <name evidence="3" type="ORF">SRO942_LOCUS20738</name>
</gene>
<evidence type="ECO:0000313" key="4">
    <source>
        <dbReference type="Proteomes" id="UP000663829"/>
    </source>
</evidence>
<feature type="region of interest" description="Disordered" evidence="1">
    <location>
        <begin position="148"/>
        <end position="228"/>
    </location>
</feature>
<dbReference type="EMBL" id="CAJNOQ010006630">
    <property type="protein sequence ID" value="CAF1142114.1"/>
    <property type="molecule type" value="Genomic_DNA"/>
</dbReference>
<dbReference type="Proteomes" id="UP000681722">
    <property type="component" value="Unassembled WGS sequence"/>
</dbReference>
<accession>A0A814S9F6</accession>
<evidence type="ECO:0000313" key="3">
    <source>
        <dbReference type="EMBL" id="CAF3905798.1"/>
    </source>
</evidence>
<proteinExistence type="predicted"/>
<dbReference type="EMBL" id="CAJOBC010006630">
    <property type="protein sequence ID" value="CAF3905798.1"/>
    <property type="molecule type" value="Genomic_DNA"/>
</dbReference>
<feature type="compositionally biased region" description="Polar residues" evidence="1">
    <location>
        <begin position="8"/>
        <end position="19"/>
    </location>
</feature>
<keyword evidence="4" id="KW-1185">Reference proteome</keyword>
<feature type="compositionally biased region" description="Polar residues" evidence="1">
    <location>
        <begin position="157"/>
        <end position="166"/>
    </location>
</feature>
<organism evidence="2 4">
    <name type="scientific">Didymodactylos carnosus</name>
    <dbReference type="NCBI Taxonomy" id="1234261"/>
    <lineage>
        <taxon>Eukaryota</taxon>
        <taxon>Metazoa</taxon>
        <taxon>Spiralia</taxon>
        <taxon>Gnathifera</taxon>
        <taxon>Rotifera</taxon>
        <taxon>Eurotatoria</taxon>
        <taxon>Bdelloidea</taxon>
        <taxon>Philodinida</taxon>
        <taxon>Philodinidae</taxon>
        <taxon>Didymodactylos</taxon>
    </lineage>
</organism>
<feature type="compositionally biased region" description="Polar residues" evidence="1">
    <location>
        <begin position="203"/>
        <end position="213"/>
    </location>
</feature>
<feature type="region of interest" description="Disordered" evidence="1">
    <location>
        <begin position="1"/>
        <end position="23"/>
    </location>
</feature>